<evidence type="ECO:0000313" key="3">
    <source>
        <dbReference type="EMBL" id="PVZ69751.1"/>
    </source>
</evidence>
<comment type="caution">
    <text evidence="3">The sequence shown here is derived from an EMBL/GenBank/DDBJ whole genome shotgun (WGS) entry which is preliminary data.</text>
</comment>
<dbReference type="GO" id="GO:0009279">
    <property type="term" value="C:cell outer membrane"/>
    <property type="evidence" value="ECO:0007669"/>
    <property type="project" value="InterPro"/>
</dbReference>
<evidence type="ECO:0000256" key="2">
    <source>
        <dbReference type="SAM" id="SignalP"/>
    </source>
</evidence>
<dbReference type="Pfam" id="PF03502">
    <property type="entry name" value="Channel_Tsx"/>
    <property type="match status" value="2"/>
</dbReference>
<evidence type="ECO:0000313" key="4">
    <source>
        <dbReference type="Proteomes" id="UP000244906"/>
    </source>
</evidence>
<evidence type="ECO:0000256" key="1">
    <source>
        <dbReference type="ARBA" id="ARBA00008728"/>
    </source>
</evidence>
<proteinExistence type="inferred from homology"/>
<accession>A0A2V1GVN1</accession>
<feature type="chain" id="PRO_5016139629" description="Ion channel protein Tsx" evidence="2">
    <location>
        <begin position="23"/>
        <end position="287"/>
    </location>
</feature>
<keyword evidence="2" id="KW-0732">Signal</keyword>
<evidence type="ECO:0008006" key="5">
    <source>
        <dbReference type="Google" id="ProtNLM"/>
    </source>
</evidence>
<dbReference type="InterPro" id="IPR018013">
    <property type="entry name" value="Channel_Tsx-like"/>
</dbReference>
<organism evidence="3 4">
    <name type="scientific">Pelagibaculum spongiae</name>
    <dbReference type="NCBI Taxonomy" id="2080658"/>
    <lineage>
        <taxon>Bacteria</taxon>
        <taxon>Pseudomonadati</taxon>
        <taxon>Pseudomonadota</taxon>
        <taxon>Gammaproteobacteria</taxon>
        <taxon>Oceanospirillales</taxon>
        <taxon>Pelagibaculum</taxon>
    </lineage>
</organism>
<comment type="similarity">
    <text evidence="1">Belongs to the nucleoside-specific channel-forming outer membrane porin (Tsx) (TC 1.B.10) family.</text>
</comment>
<name>A0A2V1GVN1_9GAMM</name>
<dbReference type="OrthoDB" id="6474234at2"/>
<dbReference type="AlphaFoldDB" id="A0A2V1GVN1"/>
<dbReference type="RefSeq" id="WP_116687082.1">
    <property type="nucleotide sequence ID" value="NZ_CAWNYD010000003.1"/>
</dbReference>
<dbReference type="InterPro" id="IPR036777">
    <property type="entry name" value="Channel_Tsx-like_sf"/>
</dbReference>
<dbReference type="SUPFAM" id="SSF111364">
    <property type="entry name" value="Tsx-like channel"/>
    <property type="match status" value="1"/>
</dbReference>
<feature type="signal peptide" evidence="2">
    <location>
        <begin position="1"/>
        <end position="22"/>
    </location>
</feature>
<sequence>MKAIKYAAVAALAMGMAAPASADYLYGFGDVSVNYLDWSDGTEARSGHHNEFVYLELEGGAGFTWGEVYGFFDIENAPRGNEGIRTAYKGTIAYKTGLADLRLYGQHYASNSGGFNASNTVAGVSYNLGGNGWFFNPFIGFHHTVTTSVFGAAGATLANVDAGVVDDPATPFDERGAPLAGKFSGLNGGMFGWVGMYNFELAGQKFAVSQWHETEFGRKDAYSKVAVGVSTSGKLTSEKSLSHQGAVAAWWNITPQFATGVQYRYADSKLGGDGYKNAAIYTVKYNF</sequence>
<reference evidence="3 4" key="1">
    <citation type="submission" date="2018-04" db="EMBL/GenBank/DDBJ databases">
        <title>Thalassorhabdus spongiae gen. nov., sp. nov., isolated from a marine sponge in South-West Iceland.</title>
        <authorList>
            <person name="Knobloch S."/>
            <person name="Daussin A."/>
            <person name="Johannsson R."/>
            <person name="Marteinsson V.T."/>
        </authorList>
    </citation>
    <scope>NUCLEOTIDE SEQUENCE [LARGE SCALE GENOMIC DNA]</scope>
    <source>
        <strain evidence="3 4">Hp12</strain>
    </source>
</reference>
<dbReference type="EMBL" id="QDDL01000003">
    <property type="protein sequence ID" value="PVZ69751.1"/>
    <property type="molecule type" value="Genomic_DNA"/>
</dbReference>
<dbReference type="Proteomes" id="UP000244906">
    <property type="component" value="Unassembled WGS sequence"/>
</dbReference>
<protein>
    <recommendedName>
        <fullName evidence="5">Ion channel protein Tsx</fullName>
    </recommendedName>
</protein>
<keyword evidence="4" id="KW-1185">Reference proteome</keyword>
<gene>
    <name evidence="3" type="ORF">DC094_10665</name>
</gene>